<gene>
    <name evidence="1" type="ORF">CTRU02_209120</name>
</gene>
<evidence type="ECO:0000313" key="1">
    <source>
        <dbReference type="EMBL" id="KAL0936904.1"/>
    </source>
</evidence>
<dbReference type="Proteomes" id="UP000805649">
    <property type="component" value="Unassembled WGS sequence"/>
</dbReference>
<dbReference type="EMBL" id="VUJX02000005">
    <property type="protein sequence ID" value="KAL0936904.1"/>
    <property type="molecule type" value="Genomic_DNA"/>
</dbReference>
<keyword evidence="2" id="KW-1185">Reference proteome</keyword>
<organism evidence="1 2">
    <name type="scientific">Colletotrichum truncatum</name>
    <name type="common">Anthracnose fungus</name>
    <name type="synonym">Colletotrichum capsici</name>
    <dbReference type="NCBI Taxonomy" id="5467"/>
    <lineage>
        <taxon>Eukaryota</taxon>
        <taxon>Fungi</taxon>
        <taxon>Dikarya</taxon>
        <taxon>Ascomycota</taxon>
        <taxon>Pezizomycotina</taxon>
        <taxon>Sordariomycetes</taxon>
        <taxon>Hypocreomycetidae</taxon>
        <taxon>Glomerellales</taxon>
        <taxon>Glomerellaceae</taxon>
        <taxon>Colletotrichum</taxon>
        <taxon>Colletotrichum truncatum species complex</taxon>
    </lineage>
</organism>
<comment type="caution">
    <text evidence="1">The sequence shown here is derived from an EMBL/GenBank/DDBJ whole genome shotgun (WGS) entry which is preliminary data.</text>
</comment>
<name>A0ACC3YY86_COLTU</name>
<proteinExistence type="predicted"/>
<reference evidence="1 2" key="1">
    <citation type="journal article" date="2020" name="Phytopathology">
        <title>Genome Sequence Resources of Colletotrichum truncatum, C. plurivorum, C. musicola, and C. sojae: Four Species Pathogenic to Soybean (Glycine max).</title>
        <authorList>
            <person name="Rogerio F."/>
            <person name="Boufleur T.R."/>
            <person name="Ciampi-Guillardi M."/>
            <person name="Sukno S.A."/>
            <person name="Thon M.R."/>
            <person name="Massola Junior N.S."/>
            <person name="Baroncelli R."/>
        </authorList>
    </citation>
    <scope>NUCLEOTIDE SEQUENCE [LARGE SCALE GENOMIC DNA]</scope>
    <source>
        <strain evidence="1 2">CMES1059</strain>
    </source>
</reference>
<accession>A0ACC3YY86</accession>
<protein>
    <submittedName>
        <fullName evidence="1">Uncharacterized protein</fullName>
    </submittedName>
</protein>
<evidence type="ECO:0000313" key="2">
    <source>
        <dbReference type="Proteomes" id="UP000805649"/>
    </source>
</evidence>
<sequence length="587" mass="66565">MATLESLPLEIQKRILCNLDKAADVLKMCTLSRTMYQAAFPVSKQIVESKLGVDVVSKVFPDVLAVVMFPVVDMSAIPEAQKAIMEEHLMKWKNGDLIGVATENDQNNASRYLYMVVVPFTEDYGRMALDLDLSSYPVHGEALGHKRLPRTSSIFYNPRSKVPIFSAEEHIRLIRAFSRFDLFSKVIKARSGPQLWTMTEQEQLLATFFDAWEVEEILCVQQYVMDAHVMLWREHMISVSRKLSVASAVRPSVGTRSARPSSTNPHVETFEWFKLCFDEGEHTQTSDHVKNLYRLRQMPDGPKPGPLIQEIQFLDIETQSTFVKQLATLGLGALREFLAPGRMNYDFWVRRFSPIMLHNICTPEEAEYFGISSCMLWTDRAYGLEDLSGSNASGDGNGGDVESVASEDSEIDRAAVDLGRNPCLYENKANTAWKALKFSASHAREGYRRCGWVFWDDDRLKRRRFWASDEVKVDKVTAIDLDAAENRWITERLIPGTVELFDKQDLYEEFGLAVTSMAARKEVYFLMQVSKELVAAFGDDEWDRYVHPLSRADGSNMLPRSWDLLINGEAGGDFSLPAALLPSVIWG</sequence>